<feature type="transmembrane region" description="Helical" evidence="12">
    <location>
        <begin position="66"/>
        <end position="84"/>
    </location>
</feature>
<evidence type="ECO:0000256" key="2">
    <source>
        <dbReference type="ARBA" id="ARBA00007263"/>
    </source>
</evidence>
<feature type="transmembrane region" description="Helical" evidence="12">
    <location>
        <begin position="232"/>
        <end position="252"/>
    </location>
</feature>
<evidence type="ECO:0000256" key="10">
    <source>
        <dbReference type="ARBA" id="ARBA00023160"/>
    </source>
</evidence>
<evidence type="ECO:0000313" key="13">
    <source>
        <dbReference type="EMBL" id="CAE0747675.1"/>
    </source>
</evidence>
<dbReference type="GO" id="GO:0042761">
    <property type="term" value="P:very long-chain fatty acid biosynthetic process"/>
    <property type="evidence" value="ECO:0007669"/>
    <property type="project" value="TreeGrafter"/>
</dbReference>
<dbReference type="GO" id="GO:0030148">
    <property type="term" value="P:sphingolipid biosynthetic process"/>
    <property type="evidence" value="ECO:0007669"/>
    <property type="project" value="TreeGrafter"/>
</dbReference>
<evidence type="ECO:0000256" key="12">
    <source>
        <dbReference type="RuleBase" id="RU361115"/>
    </source>
</evidence>
<evidence type="ECO:0000256" key="4">
    <source>
        <dbReference type="ARBA" id="ARBA00022679"/>
    </source>
</evidence>
<dbReference type="GO" id="GO:0019367">
    <property type="term" value="P:fatty acid elongation, saturated fatty acid"/>
    <property type="evidence" value="ECO:0007669"/>
    <property type="project" value="TreeGrafter"/>
</dbReference>
<feature type="transmembrane region" description="Helical" evidence="12">
    <location>
        <begin position="170"/>
        <end position="188"/>
    </location>
</feature>
<comment type="similarity">
    <text evidence="2 12">Belongs to the ELO family.</text>
</comment>
<sequence>MLMLPASLLELRSRVDGFEWKQAPLSDFRAPLTAGAAYVLLVLILDRIMRGRAGFEMRYIQALHNLLLSLGSMLLALGTLVEVVRRTSNPGVGHVGDVRWMFCENPETKPNGALWFMSYLYYLSKYYELLDTVLQLLKGRPPPHFFLNVYHHAVVLLMAWCWVEYVQSLSFIGLLFNTSVHVVMYYYYFRRVLGWPVWWKSYVTKFQIVQFTVSALCYLVTLALLSSGEQCAGARVLVFNFVFNMTLLYQFFGVMRQGRKKTRGD</sequence>
<dbReference type="PANTHER" id="PTHR11157">
    <property type="entry name" value="FATTY ACID ACYL TRANSFERASE-RELATED"/>
    <property type="match status" value="1"/>
</dbReference>
<dbReference type="AlphaFoldDB" id="A0A7S4AYC2"/>
<comment type="subcellular location">
    <subcellularLocation>
        <location evidence="1">Membrane</location>
        <topology evidence="1">Multi-pass membrane protein</topology>
    </subcellularLocation>
</comment>
<comment type="catalytic activity">
    <reaction evidence="11">
        <text>a very-long-chain acyl-CoA + malonyl-CoA + H(+) = a very-long-chain 3-oxoacyl-CoA + CO2 + CoA</text>
        <dbReference type="Rhea" id="RHEA:32727"/>
        <dbReference type="ChEBI" id="CHEBI:15378"/>
        <dbReference type="ChEBI" id="CHEBI:16526"/>
        <dbReference type="ChEBI" id="CHEBI:57287"/>
        <dbReference type="ChEBI" id="CHEBI:57384"/>
        <dbReference type="ChEBI" id="CHEBI:90725"/>
        <dbReference type="ChEBI" id="CHEBI:90736"/>
        <dbReference type="EC" id="2.3.1.199"/>
    </reaction>
</comment>
<evidence type="ECO:0000256" key="9">
    <source>
        <dbReference type="ARBA" id="ARBA00023136"/>
    </source>
</evidence>
<keyword evidence="8 12" id="KW-0443">Lipid metabolism</keyword>
<comment type="catalytic activity">
    <reaction evidence="12">
        <text>an acyl-CoA + malonyl-CoA + H(+) = a 3-oxoacyl-CoA + CO2 + CoA</text>
        <dbReference type="Rhea" id="RHEA:50252"/>
        <dbReference type="ChEBI" id="CHEBI:15378"/>
        <dbReference type="ChEBI" id="CHEBI:16526"/>
        <dbReference type="ChEBI" id="CHEBI:57287"/>
        <dbReference type="ChEBI" id="CHEBI:57384"/>
        <dbReference type="ChEBI" id="CHEBI:58342"/>
        <dbReference type="ChEBI" id="CHEBI:90726"/>
    </reaction>
    <physiologicalReaction direction="left-to-right" evidence="12">
        <dbReference type="Rhea" id="RHEA:50253"/>
    </physiologicalReaction>
</comment>
<dbReference type="GO" id="GO:0034626">
    <property type="term" value="P:fatty acid elongation, polyunsaturated fatty acid"/>
    <property type="evidence" value="ECO:0007669"/>
    <property type="project" value="TreeGrafter"/>
</dbReference>
<evidence type="ECO:0000256" key="8">
    <source>
        <dbReference type="ARBA" id="ARBA00023098"/>
    </source>
</evidence>
<keyword evidence="5 12" id="KW-0812">Transmembrane</keyword>
<evidence type="ECO:0000256" key="3">
    <source>
        <dbReference type="ARBA" id="ARBA00022516"/>
    </source>
</evidence>
<dbReference type="PANTHER" id="PTHR11157:SF134">
    <property type="entry name" value="ELONGATION OF FATTY ACIDS PROTEIN 1-RELATED"/>
    <property type="match status" value="1"/>
</dbReference>
<keyword evidence="6 12" id="KW-0276">Fatty acid metabolism</keyword>
<dbReference type="Pfam" id="PF01151">
    <property type="entry name" value="ELO"/>
    <property type="match status" value="1"/>
</dbReference>
<dbReference type="GO" id="GO:0005789">
    <property type="term" value="C:endoplasmic reticulum membrane"/>
    <property type="evidence" value="ECO:0007669"/>
    <property type="project" value="TreeGrafter"/>
</dbReference>
<gene>
    <name evidence="13" type="ORF">PCAR00345_LOCUS257</name>
</gene>
<feature type="transmembrane region" description="Helical" evidence="12">
    <location>
        <begin position="28"/>
        <end position="45"/>
    </location>
</feature>
<dbReference type="EMBL" id="HBIZ01000478">
    <property type="protein sequence ID" value="CAE0747675.1"/>
    <property type="molecule type" value="Transcribed_RNA"/>
</dbReference>
<evidence type="ECO:0000256" key="7">
    <source>
        <dbReference type="ARBA" id="ARBA00022989"/>
    </source>
</evidence>
<feature type="transmembrane region" description="Helical" evidence="12">
    <location>
        <begin position="208"/>
        <end position="225"/>
    </location>
</feature>
<keyword evidence="10 12" id="KW-0275">Fatty acid biosynthesis</keyword>
<evidence type="ECO:0000256" key="5">
    <source>
        <dbReference type="ARBA" id="ARBA00022692"/>
    </source>
</evidence>
<keyword evidence="3 12" id="KW-0444">Lipid biosynthesis</keyword>
<name>A0A7S4AYC2_CHRCT</name>
<keyword evidence="7 12" id="KW-1133">Transmembrane helix</keyword>
<organism evidence="13">
    <name type="scientific">Chrysotila carterae</name>
    <name type="common">Marine alga</name>
    <name type="synonym">Syracosphaera carterae</name>
    <dbReference type="NCBI Taxonomy" id="13221"/>
    <lineage>
        <taxon>Eukaryota</taxon>
        <taxon>Haptista</taxon>
        <taxon>Haptophyta</taxon>
        <taxon>Prymnesiophyceae</taxon>
        <taxon>Isochrysidales</taxon>
        <taxon>Isochrysidaceae</taxon>
        <taxon>Chrysotila</taxon>
    </lineage>
</organism>
<keyword evidence="4 12" id="KW-0808">Transferase</keyword>
<dbReference type="GO" id="GO:0034625">
    <property type="term" value="P:fatty acid elongation, monounsaturated fatty acid"/>
    <property type="evidence" value="ECO:0007669"/>
    <property type="project" value="TreeGrafter"/>
</dbReference>
<protein>
    <recommendedName>
        <fullName evidence="12">Elongation of fatty acids protein</fullName>
        <ecNumber evidence="12">2.3.1.-</ecNumber>
    </recommendedName>
</protein>
<dbReference type="GO" id="GO:0009922">
    <property type="term" value="F:fatty acid elongase activity"/>
    <property type="evidence" value="ECO:0007669"/>
    <property type="project" value="UniProtKB-EC"/>
</dbReference>
<dbReference type="EC" id="2.3.1.-" evidence="12"/>
<evidence type="ECO:0000256" key="6">
    <source>
        <dbReference type="ARBA" id="ARBA00022832"/>
    </source>
</evidence>
<evidence type="ECO:0000256" key="1">
    <source>
        <dbReference type="ARBA" id="ARBA00004141"/>
    </source>
</evidence>
<proteinExistence type="inferred from homology"/>
<dbReference type="InterPro" id="IPR002076">
    <property type="entry name" value="ELO_fam"/>
</dbReference>
<accession>A0A7S4AYC2</accession>
<keyword evidence="9 12" id="KW-0472">Membrane</keyword>
<evidence type="ECO:0000256" key="11">
    <source>
        <dbReference type="ARBA" id="ARBA00047375"/>
    </source>
</evidence>
<reference evidence="13" key="1">
    <citation type="submission" date="2021-01" db="EMBL/GenBank/DDBJ databases">
        <authorList>
            <person name="Corre E."/>
            <person name="Pelletier E."/>
            <person name="Niang G."/>
            <person name="Scheremetjew M."/>
            <person name="Finn R."/>
            <person name="Kale V."/>
            <person name="Holt S."/>
            <person name="Cochrane G."/>
            <person name="Meng A."/>
            <person name="Brown T."/>
            <person name="Cohen L."/>
        </authorList>
    </citation>
    <scope>NUCLEOTIDE SEQUENCE</scope>
    <source>
        <strain evidence="13">CCMP645</strain>
    </source>
</reference>